<gene>
    <name evidence="2" type="ORF">JOM49_005674</name>
</gene>
<protein>
    <submittedName>
        <fullName evidence="2">Uncharacterized protein</fullName>
    </submittedName>
</protein>
<comment type="caution">
    <text evidence="2">The sequence shown here is derived from an EMBL/GenBank/DDBJ whole genome shotgun (WGS) entry which is preliminary data.</text>
</comment>
<sequence length="126" mass="13268">MSERYHNRIDIGGDSTAPIVQAGRNDGVVVAVSGGAVVVPDQLIALLDQLRAGVGRTDLRGREVVEDSLADLTEDVRALRDRGAAAEVNAAVAKSRWEKVRSLLGGAVQFAPLVVAISGHIEKLFG</sequence>
<evidence type="ECO:0000313" key="3">
    <source>
        <dbReference type="Proteomes" id="UP000741013"/>
    </source>
</evidence>
<dbReference type="EMBL" id="JAGGMS010000001">
    <property type="protein sequence ID" value="MBP2184148.1"/>
    <property type="molecule type" value="Genomic_DNA"/>
</dbReference>
<evidence type="ECO:0000313" key="2">
    <source>
        <dbReference type="EMBL" id="MBP2184148.1"/>
    </source>
</evidence>
<proteinExistence type="predicted"/>
<organism evidence="2 3">
    <name type="scientific">Amycolatopsis magusensis</name>
    <dbReference type="NCBI Taxonomy" id="882444"/>
    <lineage>
        <taxon>Bacteria</taxon>
        <taxon>Bacillati</taxon>
        <taxon>Actinomycetota</taxon>
        <taxon>Actinomycetes</taxon>
        <taxon>Pseudonocardiales</taxon>
        <taxon>Pseudonocardiaceae</taxon>
        <taxon>Amycolatopsis</taxon>
    </lineage>
</organism>
<name>A0ABS4PZ59_9PSEU</name>
<evidence type="ECO:0000256" key="1">
    <source>
        <dbReference type="SAM" id="Coils"/>
    </source>
</evidence>
<keyword evidence="3" id="KW-1185">Reference proteome</keyword>
<keyword evidence="1" id="KW-0175">Coiled coil</keyword>
<feature type="coiled-coil region" evidence="1">
    <location>
        <begin position="62"/>
        <end position="89"/>
    </location>
</feature>
<reference evidence="2 3" key="1">
    <citation type="submission" date="2021-03" db="EMBL/GenBank/DDBJ databases">
        <title>Sequencing the genomes of 1000 actinobacteria strains.</title>
        <authorList>
            <person name="Klenk H.-P."/>
        </authorList>
    </citation>
    <scope>NUCLEOTIDE SEQUENCE [LARGE SCALE GENOMIC DNA]</scope>
    <source>
        <strain evidence="2 3">DSM 45510</strain>
    </source>
</reference>
<dbReference type="Proteomes" id="UP000741013">
    <property type="component" value="Unassembled WGS sequence"/>
</dbReference>
<dbReference type="RefSeq" id="WP_209667204.1">
    <property type="nucleotide sequence ID" value="NZ_JAGGMS010000001.1"/>
</dbReference>
<accession>A0ABS4PZ59</accession>